<gene>
    <name evidence="6" type="ORF">Adt_16548</name>
</gene>
<dbReference type="CDD" id="cd00042">
    <property type="entry name" value="CY"/>
    <property type="match status" value="1"/>
</dbReference>
<evidence type="ECO:0000256" key="2">
    <source>
        <dbReference type="ARBA" id="ARBA00022690"/>
    </source>
</evidence>
<sequence>MNSGSNIDGCGGRLLVCYGNVDSSVKMATVGGIRQSEGSQNSLEIEDLARFAVDEHNKKQNALLEFKKVVNVKQQVVAGTMYYITLEAADGDKKKVYEAKVWVKPWMNFKEVQEFKLVGDA</sequence>
<dbReference type="SMART" id="SM00043">
    <property type="entry name" value="CY"/>
    <property type="match status" value="1"/>
</dbReference>
<dbReference type="PROSITE" id="PS00287">
    <property type="entry name" value="CYSTATIN"/>
    <property type="match status" value="1"/>
</dbReference>
<comment type="caution">
    <text evidence="6">The sequence shown here is derived from an EMBL/GenBank/DDBJ whole genome shotgun (WGS) entry which is preliminary data.</text>
</comment>
<reference evidence="7" key="1">
    <citation type="submission" date="2024-07" db="EMBL/GenBank/DDBJ databases">
        <title>Two chromosome-level genome assemblies of Korean endemic species Abeliophyllum distichum and Forsythia ovata (Oleaceae).</title>
        <authorList>
            <person name="Jang H."/>
        </authorList>
    </citation>
    <scope>NUCLEOTIDE SEQUENCE [LARGE SCALE GENOMIC DNA]</scope>
</reference>
<dbReference type="GO" id="GO:0009409">
    <property type="term" value="P:response to cold"/>
    <property type="evidence" value="ECO:0007669"/>
    <property type="project" value="UniProtKB-ARBA"/>
</dbReference>
<dbReference type="Pfam" id="PF00031">
    <property type="entry name" value="Cystatin"/>
    <property type="match status" value="1"/>
</dbReference>
<dbReference type="InterPro" id="IPR018073">
    <property type="entry name" value="Prot_inh_cystat_CS"/>
</dbReference>
<name>A0ABD1TEJ7_9LAMI</name>
<dbReference type="AlphaFoldDB" id="A0ABD1TEJ7"/>
<evidence type="ECO:0000313" key="6">
    <source>
        <dbReference type="EMBL" id="KAL2510948.1"/>
    </source>
</evidence>
<evidence type="ECO:0000256" key="4">
    <source>
        <dbReference type="RuleBase" id="RU362130"/>
    </source>
</evidence>
<evidence type="ECO:0000256" key="3">
    <source>
        <dbReference type="ARBA" id="ARBA00022704"/>
    </source>
</evidence>
<dbReference type="EMBL" id="JBFOLK010000005">
    <property type="protein sequence ID" value="KAL2510948.1"/>
    <property type="molecule type" value="Genomic_DNA"/>
</dbReference>
<dbReference type="Proteomes" id="UP001604336">
    <property type="component" value="Unassembled WGS sequence"/>
</dbReference>
<dbReference type="PANTHER" id="PTHR11413">
    <property type="entry name" value="CYSTATIN FAMILY MEMBER"/>
    <property type="match status" value="1"/>
</dbReference>
<keyword evidence="3 4" id="KW-0789">Thiol protease inhibitor</keyword>
<dbReference type="GO" id="GO:0009414">
    <property type="term" value="P:response to water deprivation"/>
    <property type="evidence" value="ECO:0007669"/>
    <property type="project" value="UniProtKB-ARBA"/>
</dbReference>
<evidence type="ECO:0000313" key="7">
    <source>
        <dbReference type="Proteomes" id="UP001604336"/>
    </source>
</evidence>
<dbReference type="InterPro" id="IPR000010">
    <property type="entry name" value="Cystatin_dom"/>
</dbReference>
<dbReference type="PANTHER" id="PTHR11413:SF116">
    <property type="entry name" value="MULTICYSTATIN"/>
    <property type="match status" value="1"/>
</dbReference>
<proteinExistence type="inferred from homology"/>
<feature type="domain" description="Cystatin" evidence="5">
    <location>
        <begin position="28"/>
        <end position="118"/>
    </location>
</feature>
<dbReference type="GO" id="GO:0004869">
    <property type="term" value="F:cysteine-type endopeptidase inhibitor activity"/>
    <property type="evidence" value="ECO:0007669"/>
    <property type="project" value="UniProtKB-KW"/>
</dbReference>
<dbReference type="InterPro" id="IPR046350">
    <property type="entry name" value="Cystatin_sf"/>
</dbReference>
<protein>
    <recommendedName>
        <fullName evidence="4">Cysteine proteinase inhibitor</fullName>
    </recommendedName>
</protein>
<dbReference type="SUPFAM" id="SSF54403">
    <property type="entry name" value="Cystatin/monellin"/>
    <property type="match status" value="1"/>
</dbReference>
<keyword evidence="2 4" id="KW-0646">Protease inhibitor</keyword>
<keyword evidence="7" id="KW-1185">Reference proteome</keyword>
<evidence type="ECO:0000259" key="5">
    <source>
        <dbReference type="SMART" id="SM00043"/>
    </source>
</evidence>
<accession>A0ABD1TEJ7</accession>
<dbReference type="FunFam" id="3.10.450.10:FF:000011">
    <property type="entry name" value="Cysteine proteinase inhibitor"/>
    <property type="match status" value="1"/>
</dbReference>
<dbReference type="InterPro" id="IPR027214">
    <property type="entry name" value="Cystatin"/>
</dbReference>
<comment type="similarity">
    <text evidence="1 4">Belongs to the cystatin family. Phytocystatin subfamily.</text>
</comment>
<organism evidence="6 7">
    <name type="scientific">Abeliophyllum distichum</name>
    <dbReference type="NCBI Taxonomy" id="126358"/>
    <lineage>
        <taxon>Eukaryota</taxon>
        <taxon>Viridiplantae</taxon>
        <taxon>Streptophyta</taxon>
        <taxon>Embryophyta</taxon>
        <taxon>Tracheophyta</taxon>
        <taxon>Spermatophyta</taxon>
        <taxon>Magnoliopsida</taxon>
        <taxon>eudicotyledons</taxon>
        <taxon>Gunneridae</taxon>
        <taxon>Pentapetalae</taxon>
        <taxon>asterids</taxon>
        <taxon>lamiids</taxon>
        <taxon>Lamiales</taxon>
        <taxon>Oleaceae</taxon>
        <taxon>Forsythieae</taxon>
        <taxon>Abeliophyllum</taxon>
    </lineage>
</organism>
<evidence type="ECO:0000256" key="1">
    <source>
        <dbReference type="ARBA" id="ARBA00007233"/>
    </source>
</evidence>
<dbReference type="GO" id="GO:0006972">
    <property type="term" value="P:hyperosmotic response"/>
    <property type="evidence" value="ECO:0007669"/>
    <property type="project" value="UniProtKB-ARBA"/>
</dbReference>
<dbReference type="Gene3D" id="3.10.450.10">
    <property type="match status" value="1"/>
</dbReference>